<name>A0A8B7ZI29_ACAPL</name>
<feature type="region of interest" description="Disordered" evidence="1">
    <location>
        <begin position="228"/>
        <end position="252"/>
    </location>
</feature>
<reference evidence="3" key="1">
    <citation type="submission" date="2025-08" db="UniProtKB">
        <authorList>
            <consortium name="RefSeq"/>
        </authorList>
    </citation>
    <scope>IDENTIFICATION</scope>
</reference>
<dbReference type="KEGG" id="aplc:110986780"/>
<protein>
    <submittedName>
        <fullName evidence="3">Uncharacterized protein LOC110986780</fullName>
    </submittedName>
</protein>
<organism evidence="2 3">
    <name type="scientific">Acanthaster planci</name>
    <name type="common">Crown-of-thorns starfish</name>
    <dbReference type="NCBI Taxonomy" id="133434"/>
    <lineage>
        <taxon>Eukaryota</taxon>
        <taxon>Metazoa</taxon>
        <taxon>Echinodermata</taxon>
        <taxon>Eleutherozoa</taxon>
        <taxon>Asterozoa</taxon>
        <taxon>Asteroidea</taxon>
        <taxon>Valvatacea</taxon>
        <taxon>Valvatida</taxon>
        <taxon>Acanthasteridae</taxon>
        <taxon>Acanthaster</taxon>
    </lineage>
</organism>
<dbReference type="RefSeq" id="XP_022104662.1">
    <property type="nucleotide sequence ID" value="XM_022248970.1"/>
</dbReference>
<accession>A0A8B7ZI29</accession>
<sequence>MHRIRAHIMDCHTIKQEPMQAATPGSTDVDQGNNSNFWSGDENLSSIQRKMWKNELQRHLQITSEELHPISGESASKQRDENIHNLLSQSQVGYRCAHTTTQNVESPTSTLNASSLLTSTCDILPKPEHGDFHLPCDDDSPSSPQIGQPLASSPCIPANGDTQSIPQLQGLPCLENGDTQSPPLPADQIMSTLWEIKHDLQQLIAGQRALRESVEYLHSVLKPQMTCISSSSSKTQRELTPQITSGKSINTGTKTLYQAPSKDFRSATRRPAPTVTPVYIASNETGKFLLGGSEGLVRDIFEYHGDVRRASTRAASKPEATGRMLCSILMRKEFSKEDLASKNVTGKSRDPKTKKCVPVPKLDSNILQAIFRQARLQFPDFHDTYTDTKCPTVQLLNDTCKHIRQKMLLAPTD</sequence>
<evidence type="ECO:0000313" key="3">
    <source>
        <dbReference type="RefSeq" id="XP_022104662.1"/>
    </source>
</evidence>
<dbReference type="GeneID" id="110986780"/>
<evidence type="ECO:0000256" key="1">
    <source>
        <dbReference type="SAM" id="MobiDB-lite"/>
    </source>
</evidence>
<feature type="region of interest" description="Disordered" evidence="1">
    <location>
        <begin position="132"/>
        <end position="162"/>
    </location>
</feature>
<dbReference type="AlphaFoldDB" id="A0A8B7ZI29"/>
<dbReference type="Proteomes" id="UP000694845">
    <property type="component" value="Unplaced"/>
</dbReference>
<keyword evidence="2" id="KW-1185">Reference proteome</keyword>
<evidence type="ECO:0000313" key="2">
    <source>
        <dbReference type="Proteomes" id="UP000694845"/>
    </source>
</evidence>
<gene>
    <name evidence="3" type="primary">LOC110986780</name>
</gene>
<proteinExistence type="predicted"/>